<feature type="transmembrane region" description="Helical" evidence="8">
    <location>
        <begin position="266"/>
        <end position="288"/>
    </location>
</feature>
<evidence type="ECO:0000256" key="8">
    <source>
        <dbReference type="SAM" id="Phobius"/>
    </source>
</evidence>
<feature type="compositionally biased region" description="Low complexity" evidence="7">
    <location>
        <begin position="1048"/>
        <end position="1071"/>
    </location>
</feature>
<feature type="domain" description="SLC12A transporter C-terminal" evidence="10">
    <location>
        <begin position="1251"/>
        <end position="1315"/>
    </location>
</feature>
<evidence type="ECO:0000259" key="9">
    <source>
        <dbReference type="Pfam" id="PF00324"/>
    </source>
</evidence>
<evidence type="ECO:0000256" key="1">
    <source>
        <dbReference type="ARBA" id="ARBA00004141"/>
    </source>
</evidence>
<dbReference type="InterPro" id="IPR018491">
    <property type="entry name" value="SLC12_C"/>
</dbReference>
<evidence type="ECO:0000256" key="5">
    <source>
        <dbReference type="ARBA" id="ARBA00022989"/>
    </source>
</evidence>
<evidence type="ECO:0000256" key="2">
    <source>
        <dbReference type="ARBA" id="ARBA00010593"/>
    </source>
</evidence>
<evidence type="ECO:0008006" key="12">
    <source>
        <dbReference type="Google" id="ProtNLM"/>
    </source>
</evidence>
<evidence type="ECO:0000313" key="11">
    <source>
        <dbReference type="EMBL" id="CEO53354.1"/>
    </source>
</evidence>
<proteinExistence type="inferred from homology"/>
<feature type="compositionally biased region" description="Polar residues" evidence="7">
    <location>
        <begin position="987"/>
        <end position="1010"/>
    </location>
</feature>
<feature type="compositionally biased region" description="Polar residues" evidence="7">
    <location>
        <begin position="1074"/>
        <end position="1090"/>
    </location>
</feature>
<feature type="transmembrane region" description="Helical" evidence="8">
    <location>
        <begin position="380"/>
        <end position="403"/>
    </location>
</feature>
<feature type="region of interest" description="Disordered" evidence="7">
    <location>
        <begin position="610"/>
        <end position="637"/>
    </location>
</feature>
<feature type="transmembrane region" description="Helical" evidence="8">
    <location>
        <begin position="439"/>
        <end position="458"/>
    </location>
</feature>
<dbReference type="FunFam" id="1.20.1740.10:FF:000013">
    <property type="entry name" value="Solute carrier family 12 member"/>
    <property type="match status" value="1"/>
</dbReference>
<evidence type="ECO:0000256" key="6">
    <source>
        <dbReference type="ARBA" id="ARBA00023136"/>
    </source>
</evidence>
<feature type="domain" description="Amino acid permease/ SLC12A" evidence="9">
    <location>
        <begin position="31"/>
        <end position="493"/>
    </location>
</feature>
<evidence type="ECO:0000259" key="10">
    <source>
        <dbReference type="Pfam" id="PF03522"/>
    </source>
</evidence>
<keyword evidence="4 8" id="KW-0812">Transmembrane</keyword>
<feature type="transmembrane region" description="Helical" evidence="8">
    <location>
        <begin position="356"/>
        <end position="374"/>
    </location>
</feature>
<feature type="transmembrane region" description="Helical" evidence="8">
    <location>
        <begin position="146"/>
        <end position="166"/>
    </location>
</feature>
<dbReference type="EMBL" id="CDPU01000035">
    <property type="protein sequence ID" value="CEO53354.1"/>
    <property type="molecule type" value="Genomic_DNA"/>
</dbReference>
<dbReference type="GO" id="GO:0034486">
    <property type="term" value="P:vacuolar transmembrane transport"/>
    <property type="evidence" value="ECO:0007669"/>
    <property type="project" value="TreeGrafter"/>
</dbReference>
<dbReference type="InterPro" id="IPR004842">
    <property type="entry name" value="SLC12A_fam"/>
</dbReference>
<dbReference type="PANTHER" id="PTHR11827:SF72">
    <property type="entry name" value="GH08340P"/>
    <property type="match status" value="1"/>
</dbReference>
<comment type="subcellular location">
    <subcellularLocation>
        <location evidence="1">Membrane</location>
        <topology evidence="1">Multi-pass membrane protein</topology>
    </subcellularLocation>
</comment>
<feature type="compositionally biased region" description="Basic and acidic residues" evidence="7">
    <location>
        <begin position="624"/>
        <end position="637"/>
    </location>
</feature>
<dbReference type="GO" id="GO:0005774">
    <property type="term" value="C:vacuolar membrane"/>
    <property type="evidence" value="ECO:0007669"/>
    <property type="project" value="TreeGrafter"/>
</dbReference>
<name>A0A0B7K890_BIOOC</name>
<sequence length="1319" mass="144961">MASPDGVREPGAPGRRKHSHHQLGTVSGVFIPVCLNILSILMYLRFGVILGQVGFVGILGLLFIAYLVNFLTLFSLSAIASNGEVKGGGPYYLISRSLGPEFGGSIGLLFFLAQVLNAALNIVGFIDCIRLNLSPNFPPGYWAGYGLQTAALVFCTVLCASGANAFSKASNGLVLILTLSVVSIPISAIFKKPFRDENLGVHFTGINVETLTSNFLPHTSSPHYQGLATFRDLFGILFPATGGILAGASMSGDLRNPSKAIPKGTLWGTLCTFIVYFTVILSLAASTTHSSLLANTNVLSITSLASPLIFAGECSVTLFSALMGVKSAAGLLRALAKDKLLPGLSIFSKSLSRGNVPIVALLLVHFIAQVALLAELNHIATLISIGFQMTFLIMNLACFFLKVGSAPNFRPRFKFFSWQTAALGSLSTMASMFFIDETWAALAICVLIALFSLIHYLCPPKRWGDVSQNLIYHQARKYLLRLKPEHIKFWRPHIILLVNNPRKQMRLIRFCNSLKKGSLYILGHVIVTDDFNSGVHEAKLQQQAWTNYILEFSRIKAFVQLTMSPSITWGVRNLILSAGLGGMRPNIAIIGFYNMDDLRSSDPSVPVPDIPTSIASKMNNPPKAEGKRPKNGYRDTPTRLLEGVLPTDVMRAEKMMSPMDYMTIVEDLALRYRLNTAVGYGFENIETPLQAGKSTKKYIDLWPIQMSAEITSEGKNILTTNFDTYTLILQLGHILRTVRAWKQSYKLRVMVFVEWESEVEAEGTRVRELLDKLRIEATVVVLWLASGHLNTYELIVFGQSHDIDCEIMVNEALRDEQWWDDIQMFRGQYDHISPTRERAQFAHILDSTSGRPGGYNPHEKRAKPRRRASVADLLGMANAQNAGNLTKLGANMGIHTHHLDHDIMGDDSSGSSSEADDEYDDLGESSEPDYSDYDHAGPRRQLKRRHSFDPESQPLLFGPTSNRGRLRSRIIPEEPEIEPYERPAYGTLSTAPTQTASITHRPTPKETSIATRRGPEASGNQIMPLALNEAQSSASPGLHSSAHDREGSQSPTTTRSGTTTPRGGRITPTRSETSRQSSVARSSTRPNLPLNSSLYKEVFKSGSSAATAFLHQDSASRPSASRQSSYTQAKFSCRPTPATKVIGDDVSPGMITFAEQPAYEPRPSRLHSRTQSRQNSRPHSRQPSRAHSRQNSRNSIPYEGDISVDISSLLESTDIIDHAQTADPGPVNESSSDFSGQSEVALSFNDLPSKAQHLIINELMRRHSRDTAVLLTTLPIPAEGTSQDELATIQYLSNIELLCNELPPTLMVLSNNMTVTISL</sequence>
<dbReference type="GO" id="GO:0015379">
    <property type="term" value="F:potassium:chloride symporter activity"/>
    <property type="evidence" value="ECO:0007669"/>
    <property type="project" value="TreeGrafter"/>
</dbReference>
<feature type="region of interest" description="Disordered" evidence="7">
    <location>
        <begin position="899"/>
        <end position="1090"/>
    </location>
</feature>
<feature type="compositionally biased region" description="Acidic residues" evidence="7">
    <location>
        <begin position="914"/>
        <end position="931"/>
    </location>
</feature>
<keyword evidence="5 8" id="KW-1133">Transmembrane helix</keyword>
<dbReference type="PANTHER" id="PTHR11827">
    <property type="entry name" value="SOLUTE CARRIER FAMILY 12, CATION COTRANSPORTERS"/>
    <property type="match status" value="1"/>
</dbReference>
<feature type="transmembrane region" description="Helical" evidence="8">
    <location>
        <begin position="56"/>
        <end position="81"/>
    </location>
</feature>
<comment type="similarity">
    <text evidence="2">Belongs to the SLC12A transporter family.</text>
</comment>
<keyword evidence="6 8" id="KW-0472">Membrane</keyword>
<accession>A0A0B7K890</accession>
<feature type="region of interest" description="Disordered" evidence="7">
    <location>
        <begin position="845"/>
        <end position="867"/>
    </location>
</feature>
<dbReference type="Pfam" id="PF03522">
    <property type="entry name" value="SLC12"/>
    <property type="match status" value="2"/>
</dbReference>
<reference evidence="11" key="1">
    <citation type="submission" date="2015-01" db="EMBL/GenBank/DDBJ databases">
        <authorList>
            <person name="Durling Mikael"/>
        </authorList>
    </citation>
    <scope>NUCLEOTIDE SEQUENCE</scope>
</reference>
<feature type="compositionally biased region" description="Basic residues" evidence="7">
    <location>
        <begin position="1164"/>
        <end position="1190"/>
    </location>
</feature>
<feature type="transmembrane region" description="Helical" evidence="8">
    <location>
        <begin position="233"/>
        <end position="254"/>
    </location>
</feature>
<feature type="region of interest" description="Disordered" evidence="7">
    <location>
        <begin position="1"/>
        <end position="20"/>
    </location>
</feature>
<organism evidence="11">
    <name type="scientific">Bionectria ochroleuca</name>
    <name type="common">Gliocladium roseum</name>
    <dbReference type="NCBI Taxonomy" id="29856"/>
    <lineage>
        <taxon>Eukaryota</taxon>
        <taxon>Fungi</taxon>
        <taxon>Dikarya</taxon>
        <taxon>Ascomycota</taxon>
        <taxon>Pezizomycotina</taxon>
        <taxon>Sordariomycetes</taxon>
        <taxon>Hypocreomycetidae</taxon>
        <taxon>Hypocreales</taxon>
        <taxon>Bionectriaceae</taxon>
        <taxon>Clonostachys</taxon>
    </lineage>
</organism>
<feature type="transmembrane region" description="Helical" evidence="8">
    <location>
        <begin position="308"/>
        <end position="335"/>
    </location>
</feature>
<dbReference type="GO" id="GO:0055075">
    <property type="term" value="P:potassium ion homeostasis"/>
    <property type="evidence" value="ECO:0007669"/>
    <property type="project" value="TreeGrafter"/>
</dbReference>
<feature type="domain" description="SLC12A transporter C-terminal" evidence="10">
    <location>
        <begin position="507"/>
        <end position="593"/>
    </location>
</feature>
<dbReference type="InterPro" id="IPR004841">
    <property type="entry name" value="AA-permease/SLC12A_dom"/>
</dbReference>
<feature type="transmembrane region" description="Helical" evidence="8">
    <location>
        <begin position="102"/>
        <end position="126"/>
    </location>
</feature>
<keyword evidence="3" id="KW-0813">Transport</keyword>
<feature type="transmembrane region" description="Helical" evidence="8">
    <location>
        <begin position="23"/>
        <end position="44"/>
    </location>
</feature>
<evidence type="ECO:0000256" key="4">
    <source>
        <dbReference type="ARBA" id="ARBA00022692"/>
    </source>
</evidence>
<evidence type="ECO:0000256" key="7">
    <source>
        <dbReference type="SAM" id="MobiDB-lite"/>
    </source>
</evidence>
<protein>
    <recommendedName>
        <fullName evidence="12">Amino acid permease/ SLC12A domain-containing protein</fullName>
    </recommendedName>
</protein>
<gene>
    <name evidence="11" type="ORF">BN869_000009412_1</name>
</gene>
<evidence type="ECO:0000256" key="3">
    <source>
        <dbReference type="ARBA" id="ARBA00022448"/>
    </source>
</evidence>
<feature type="region of interest" description="Disordered" evidence="7">
    <location>
        <begin position="1156"/>
        <end position="1199"/>
    </location>
</feature>
<dbReference type="Gene3D" id="1.20.1740.10">
    <property type="entry name" value="Amino acid/polyamine transporter I"/>
    <property type="match status" value="1"/>
</dbReference>
<dbReference type="GO" id="GO:0055064">
    <property type="term" value="P:chloride ion homeostasis"/>
    <property type="evidence" value="ECO:0007669"/>
    <property type="project" value="TreeGrafter"/>
</dbReference>
<dbReference type="GO" id="GO:0006884">
    <property type="term" value="P:cell volume homeostasis"/>
    <property type="evidence" value="ECO:0007669"/>
    <property type="project" value="TreeGrafter"/>
</dbReference>
<dbReference type="Pfam" id="PF00324">
    <property type="entry name" value="AA_permease"/>
    <property type="match status" value="1"/>
</dbReference>
<feature type="transmembrane region" description="Helical" evidence="8">
    <location>
        <begin position="173"/>
        <end position="190"/>
    </location>
</feature>